<protein>
    <submittedName>
        <fullName evidence="2">Uncharacterized protein</fullName>
    </submittedName>
</protein>
<proteinExistence type="predicted"/>
<feature type="transmembrane region" description="Helical" evidence="1">
    <location>
        <begin position="20"/>
        <end position="37"/>
    </location>
</feature>
<dbReference type="AlphaFoldDB" id="A0AAD4GI54"/>
<reference evidence="2" key="1">
    <citation type="submission" date="2019-10" db="EMBL/GenBank/DDBJ databases">
        <authorList>
            <consortium name="DOE Joint Genome Institute"/>
            <person name="Kuo A."/>
            <person name="Miyauchi S."/>
            <person name="Kiss E."/>
            <person name="Drula E."/>
            <person name="Kohler A."/>
            <person name="Sanchez-Garcia M."/>
            <person name="Andreopoulos B."/>
            <person name="Barry K.W."/>
            <person name="Bonito G."/>
            <person name="Buee M."/>
            <person name="Carver A."/>
            <person name="Chen C."/>
            <person name="Cichocki N."/>
            <person name="Clum A."/>
            <person name="Culley D."/>
            <person name="Crous P.W."/>
            <person name="Fauchery L."/>
            <person name="Girlanda M."/>
            <person name="Hayes R."/>
            <person name="Keri Z."/>
            <person name="LaButti K."/>
            <person name="Lipzen A."/>
            <person name="Lombard V."/>
            <person name="Magnuson J."/>
            <person name="Maillard F."/>
            <person name="Morin E."/>
            <person name="Murat C."/>
            <person name="Nolan M."/>
            <person name="Ohm R."/>
            <person name="Pangilinan J."/>
            <person name="Pereira M."/>
            <person name="Perotto S."/>
            <person name="Peter M."/>
            <person name="Riley R."/>
            <person name="Sitrit Y."/>
            <person name="Stielow B."/>
            <person name="Szollosi G."/>
            <person name="Zifcakova L."/>
            <person name="Stursova M."/>
            <person name="Spatafora J.W."/>
            <person name="Tedersoo L."/>
            <person name="Vaario L.-M."/>
            <person name="Yamada A."/>
            <person name="Yan M."/>
            <person name="Wang P."/>
            <person name="Xu J."/>
            <person name="Bruns T."/>
            <person name="Baldrian P."/>
            <person name="Vilgalys R."/>
            <person name="Henrissat B."/>
            <person name="Grigoriev I.V."/>
            <person name="Hibbett D."/>
            <person name="Nagy L.G."/>
            <person name="Martin F.M."/>
        </authorList>
    </citation>
    <scope>NUCLEOTIDE SEQUENCE</scope>
    <source>
        <strain evidence="2">BED1</strain>
    </source>
</reference>
<reference evidence="2" key="2">
    <citation type="journal article" date="2020" name="Nat. Commun.">
        <title>Large-scale genome sequencing of mycorrhizal fungi provides insights into the early evolution of symbiotic traits.</title>
        <authorList>
            <person name="Miyauchi S."/>
            <person name="Kiss E."/>
            <person name="Kuo A."/>
            <person name="Drula E."/>
            <person name="Kohler A."/>
            <person name="Sanchez-Garcia M."/>
            <person name="Morin E."/>
            <person name="Andreopoulos B."/>
            <person name="Barry K.W."/>
            <person name="Bonito G."/>
            <person name="Buee M."/>
            <person name="Carver A."/>
            <person name="Chen C."/>
            <person name="Cichocki N."/>
            <person name="Clum A."/>
            <person name="Culley D."/>
            <person name="Crous P.W."/>
            <person name="Fauchery L."/>
            <person name="Girlanda M."/>
            <person name="Hayes R.D."/>
            <person name="Keri Z."/>
            <person name="LaButti K."/>
            <person name="Lipzen A."/>
            <person name="Lombard V."/>
            <person name="Magnuson J."/>
            <person name="Maillard F."/>
            <person name="Murat C."/>
            <person name="Nolan M."/>
            <person name="Ohm R.A."/>
            <person name="Pangilinan J."/>
            <person name="Pereira M.F."/>
            <person name="Perotto S."/>
            <person name="Peter M."/>
            <person name="Pfister S."/>
            <person name="Riley R."/>
            <person name="Sitrit Y."/>
            <person name="Stielow J.B."/>
            <person name="Szollosi G."/>
            <person name="Zifcakova L."/>
            <person name="Stursova M."/>
            <person name="Spatafora J.W."/>
            <person name="Tedersoo L."/>
            <person name="Vaario L.M."/>
            <person name="Yamada A."/>
            <person name="Yan M."/>
            <person name="Wang P."/>
            <person name="Xu J."/>
            <person name="Bruns T."/>
            <person name="Baldrian P."/>
            <person name="Vilgalys R."/>
            <person name="Dunand C."/>
            <person name="Henrissat B."/>
            <person name="Grigoriev I.V."/>
            <person name="Hibbett D."/>
            <person name="Nagy L.G."/>
            <person name="Martin F.M."/>
        </authorList>
    </citation>
    <scope>NUCLEOTIDE SEQUENCE</scope>
    <source>
        <strain evidence="2">BED1</strain>
    </source>
</reference>
<keyword evidence="3" id="KW-1185">Reference proteome</keyword>
<accession>A0AAD4GI54</accession>
<evidence type="ECO:0000313" key="3">
    <source>
        <dbReference type="Proteomes" id="UP001194468"/>
    </source>
</evidence>
<dbReference type="EMBL" id="WHUW01000006">
    <property type="protein sequence ID" value="KAF8444989.1"/>
    <property type="molecule type" value="Genomic_DNA"/>
</dbReference>
<sequence>MPSSGPPAHHDKQVYRRLEYVVVVVAISSSVHAIVMSDRKKASALDRPTTFPKIRSTPQAISSACRLVTPFKSLVHILGFMVSFNMLLSRLNPRY</sequence>
<organism evidence="2 3">
    <name type="scientific">Boletus edulis BED1</name>
    <dbReference type="NCBI Taxonomy" id="1328754"/>
    <lineage>
        <taxon>Eukaryota</taxon>
        <taxon>Fungi</taxon>
        <taxon>Dikarya</taxon>
        <taxon>Basidiomycota</taxon>
        <taxon>Agaricomycotina</taxon>
        <taxon>Agaricomycetes</taxon>
        <taxon>Agaricomycetidae</taxon>
        <taxon>Boletales</taxon>
        <taxon>Boletineae</taxon>
        <taxon>Boletaceae</taxon>
        <taxon>Boletoideae</taxon>
        <taxon>Boletus</taxon>
    </lineage>
</organism>
<gene>
    <name evidence="2" type="ORF">L210DRAFT_980971</name>
</gene>
<name>A0AAD4GI54_BOLED</name>
<dbReference type="Proteomes" id="UP001194468">
    <property type="component" value="Unassembled WGS sequence"/>
</dbReference>
<comment type="caution">
    <text evidence="2">The sequence shown here is derived from an EMBL/GenBank/DDBJ whole genome shotgun (WGS) entry which is preliminary data.</text>
</comment>
<evidence type="ECO:0000256" key="1">
    <source>
        <dbReference type="SAM" id="Phobius"/>
    </source>
</evidence>
<keyword evidence="1" id="KW-1133">Transmembrane helix</keyword>
<keyword evidence="1" id="KW-0812">Transmembrane</keyword>
<keyword evidence="1" id="KW-0472">Membrane</keyword>
<evidence type="ECO:0000313" key="2">
    <source>
        <dbReference type="EMBL" id="KAF8444989.1"/>
    </source>
</evidence>